<dbReference type="Proteomes" id="UP000541444">
    <property type="component" value="Unassembled WGS sequence"/>
</dbReference>
<comment type="caution">
    <text evidence="1">The sequence shown here is derived from an EMBL/GenBank/DDBJ whole genome shotgun (WGS) entry which is preliminary data.</text>
</comment>
<name>A0A7J7N784_9MAGN</name>
<protein>
    <submittedName>
        <fullName evidence="1">Uncharacterized protein</fullName>
    </submittedName>
</protein>
<evidence type="ECO:0000313" key="2">
    <source>
        <dbReference type="Proteomes" id="UP000541444"/>
    </source>
</evidence>
<keyword evidence="2" id="KW-1185">Reference proteome</keyword>
<reference evidence="1 2" key="1">
    <citation type="journal article" date="2020" name="IScience">
        <title>Genome Sequencing of the Endangered Kingdonia uniflora (Circaeasteraceae, Ranunculales) Reveals Potential Mechanisms of Evolutionary Specialization.</title>
        <authorList>
            <person name="Sun Y."/>
            <person name="Deng T."/>
            <person name="Zhang A."/>
            <person name="Moore M.J."/>
            <person name="Landis J.B."/>
            <person name="Lin N."/>
            <person name="Zhang H."/>
            <person name="Zhang X."/>
            <person name="Huang J."/>
            <person name="Zhang X."/>
            <person name="Sun H."/>
            <person name="Wang H."/>
        </authorList>
    </citation>
    <scope>NUCLEOTIDE SEQUENCE [LARGE SCALE GENOMIC DNA]</scope>
    <source>
        <strain evidence="1">TB1705</strain>
        <tissue evidence="1">Leaf</tissue>
    </source>
</reference>
<organism evidence="1 2">
    <name type="scientific">Kingdonia uniflora</name>
    <dbReference type="NCBI Taxonomy" id="39325"/>
    <lineage>
        <taxon>Eukaryota</taxon>
        <taxon>Viridiplantae</taxon>
        <taxon>Streptophyta</taxon>
        <taxon>Embryophyta</taxon>
        <taxon>Tracheophyta</taxon>
        <taxon>Spermatophyta</taxon>
        <taxon>Magnoliopsida</taxon>
        <taxon>Ranunculales</taxon>
        <taxon>Circaeasteraceae</taxon>
        <taxon>Kingdonia</taxon>
    </lineage>
</organism>
<accession>A0A7J7N784</accession>
<dbReference type="PANTHER" id="PTHR45786">
    <property type="entry name" value="DNA BINDING PROTEIN-LIKE"/>
    <property type="match status" value="1"/>
</dbReference>
<dbReference type="OrthoDB" id="1928976at2759"/>
<dbReference type="EMBL" id="JACGCM010001001">
    <property type="protein sequence ID" value="KAF6163089.1"/>
    <property type="molecule type" value="Genomic_DNA"/>
</dbReference>
<gene>
    <name evidence="1" type="ORF">GIB67_006648</name>
</gene>
<evidence type="ECO:0000313" key="1">
    <source>
        <dbReference type="EMBL" id="KAF6163089.1"/>
    </source>
</evidence>
<dbReference type="AlphaFoldDB" id="A0A7J7N784"/>
<proteinExistence type="predicted"/>
<sequence>MQEYNVANAFTGLGVHMDNRVAPGRGPSSFVIHGELYHRIGALVPNEEQEAYYAQLYIYNPSVSFNTHHKRNPHQNRDVLKVIQDTLVQCNLFSELYCHAYEVLDDAIGDNENFNVPTYLHYSVSTDHRKYNLP</sequence>
<dbReference type="PANTHER" id="PTHR45786:SF74">
    <property type="entry name" value="ATP-DEPENDENT DNA HELICASE"/>
    <property type="match status" value="1"/>
</dbReference>